<accession>A0A317XR76</accession>
<feature type="compositionally biased region" description="Basic and acidic residues" evidence="1">
    <location>
        <begin position="337"/>
        <end position="347"/>
    </location>
</feature>
<evidence type="ECO:0000313" key="2">
    <source>
        <dbReference type="EMBL" id="PWZ00303.1"/>
    </source>
</evidence>
<organism evidence="2 3">
    <name type="scientific">Testicularia cyperi</name>
    <dbReference type="NCBI Taxonomy" id="1882483"/>
    <lineage>
        <taxon>Eukaryota</taxon>
        <taxon>Fungi</taxon>
        <taxon>Dikarya</taxon>
        <taxon>Basidiomycota</taxon>
        <taxon>Ustilaginomycotina</taxon>
        <taxon>Ustilaginomycetes</taxon>
        <taxon>Ustilaginales</taxon>
        <taxon>Anthracoideaceae</taxon>
        <taxon>Testicularia</taxon>
    </lineage>
</organism>
<name>A0A317XR76_9BASI</name>
<feature type="region of interest" description="Disordered" evidence="1">
    <location>
        <begin position="310"/>
        <end position="423"/>
    </location>
</feature>
<evidence type="ECO:0000256" key="1">
    <source>
        <dbReference type="SAM" id="MobiDB-lite"/>
    </source>
</evidence>
<protein>
    <submittedName>
        <fullName evidence="2">Uncharacterized protein</fullName>
    </submittedName>
</protein>
<reference evidence="2 3" key="1">
    <citation type="journal article" date="2018" name="Mol. Biol. Evol.">
        <title>Broad Genomic Sampling Reveals a Smut Pathogenic Ancestry of the Fungal Clade Ustilaginomycotina.</title>
        <authorList>
            <person name="Kijpornyongpan T."/>
            <person name="Mondo S.J."/>
            <person name="Barry K."/>
            <person name="Sandor L."/>
            <person name="Lee J."/>
            <person name="Lipzen A."/>
            <person name="Pangilinan J."/>
            <person name="LaButti K."/>
            <person name="Hainaut M."/>
            <person name="Henrissat B."/>
            <person name="Grigoriev I.V."/>
            <person name="Spatafora J.W."/>
            <person name="Aime M.C."/>
        </authorList>
    </citation>
    <scope>NUCLEOTIDE SEQUENCE [LARGE SCALE GENOMIC DNA]</scope>
    <source>
        <strain evidence="2 3">MCA 3645</strain>
    </source>
</reference>
<sequence>MWLLPKPPGVLGVLGPSTGLLTMASAAVIPKRRHWVSWSPRARFLSRWSRDTASTRAETPPVGRAVVSDKPLPVLVKPLSFAALGDDARRFFSPQAQNAVYRNRDFTVILKPFPRDLTHFDGTVDASKLVPPWLPRAVSPATHERRHLRHTPFPLPSTPTPLALLNAEEAESFGSPGEDNGDLDVDHESVMLRKWDPVARSAAEIEAIMARQRPILRVLVLSTKKRIHKLAVIRNRVRTRVVTALRIALHRAQEQSKDPSHIPSVLQNDRNAIMIMPNSSAHARDMDALVAEMAKAVAFLCTAQLRKDRSASASEFSGSRTPQARTRFANSHSNRSKPIDQRDRFADEPSWAQAKTLRFHRRSSPSPSPSSPDQFDSEPRFQYKSSDARQSRPSNRPSPRPQPRQKSDKANPNLFARKPIIKQ</sequence>
<dbReference type="EMBL" id="KZ819193">
    <property type="protein sequence ID" value="PWZ00303.1"/>
    <property type="molecule type" value="Genomic_DNA"/>
</dbReference>
<gene>
    <name evidence="2" type="ORF">BCV70DRAFT_108183</name>
</gene>
<feature type="compositionally biased region" description="Basic and acidic residues" evidence="1">
    <location>
        <begin position="377"/>
        <end position="390"/>
    </location>
</feature>
<dbReference type="AlphaFoldDB" id="A0A317XR76"/>
<dbReference type="OrthoDB" id="3365574at2759"/>
<evidence type="ECO:0000313" key="3">
    <source>
        <dbReference type="Proteomes" id="UP000246740"/>
    </source>
</evidence>
<dbReference type="Proteomes" id="UP000246740">
    <property type="component" value="Unassembled WGS sequence"/>
</dbReference>
<proteinExistence type="predicted"/>
<dbReference type="InParanoid" id="A0A317XR76"/>
<keyword evidence="3" id="KW-1185">Reference proteome</keyword>
<feature type="compositionally biased region" description="Polar residues" evidence="1">
    <location>
        <begin position="311"/>
        <end position="333"/>
    </location>
</feature>